<protein>
    <submittedName>
        <fullName evidence="13">Uncharacterized protein</fullName>
    </submittedName>
</protein>
<keyword evidence="8" id="KW-0472">Membrane</keyword>
<evidence type="ECO:0000313" key="14">
    <source>
        <dbReference type="Proteomes" id="UP000314982"/>
    </source>
</evidence>
<evidence type="ECO:0000256" key="5">
    <source>
        <dbReference type="ARBA" id="ARBA00022692"/>
    </source>
</evidence>
<proteinExistence type="inferred from homology"/>
<name>A0A4W5LBD3_9TELE</name>
<reference evidence="13" key="3">
    <citation type="submission" date="2025-09" db="UniProtKB">
        <authorList>
            <consortium name="Ensembl"/>
        </authorList>
    </citation>
    <scope>IDENTIFICATION</scope>
</reference>
<dbReference type="InterPro" id="IPR006990">
    <property type="entry name" value="Tweety"/>
</dbReference>
<keyword evidence="10" id="KW-0325">Glycoprotein</keyword>
<keyword evidence="5" id="KW-0812">Transmembrane</keyword>
<evidence type="ECO:0000256" key="3">
    <source>
        <dbReference type="ARBA" id="ARBA00022448"/>
    </source>
</evidence>
<dbReference type="AlphaFoldDB" id="A0A4W5LBD3"/>
<evidence type="ECO:0000256" key="9">
    <source>
        <dbReference type="ARBA" id="ARBA00023173"/>
    </source>
</evidence>
<sequence length="133" mass="14669">MSMCVCFLSDILQYYLRCSSGQSNPFQHKLSGSHKALVEMQDDVAELLQSAIRDYPNTKVGVFVCMCVCVRLQVCVCVRVFMRVCECNLCCGSLGDSGTDSDCIEQYGGWPSPTHRSGRLSQPAHGEIQCVCV</sequence>
<evidence type="ECO:0000313" key="13">
    <source>
        <dbReference type="Ensembl" id="ENSHHUP00000023114.1"/>
    </source>
</evidence>
<keyword evidence="6" id="KW-1133">Transmembrane helix</keyword>
<evidence type="ECO:0000256" key="8">
    <source>
        <dbReference type="ARBA" id="ARBA00023136"/>
    </source>
</evidence>
<evidence type="ECO:0000256" key="4">
    <source>
        <dbReference type="ARBA" id="ARBA00022475"/>
    </source>
</evidence>
<accession>A0A4W5LBD3</accession>
<dbReference type="GO" id="GO:0034707">
    <property type="term" value="C:chloride channel complex"/>
    <property type="evidence" value="ECO:0007669"/>
    <property type="project" value="UniProtKB-KW"/>
</dbReference>
<keyword evidence="4" id="KW-1003">Cell membrane</keyword>
<keyword evidence="14" id="KW-1185">Reference proteome</keyword>
<comment type="similarity">
    <text evidence="2">Belongs to the tweety family.</text>
</comment>
<evidence type="ECO:0000256" key="10">
    <source>
        <dbReference type="ARBA" id="ARBA00023180"/>
    </source>
</evidence>
<comment type="subcellular location">
    <subcellularLocation>
        <location evidence="1">Cell membrane</location>
        <topology evidence="1">Multi-pass membrane protein</topology>
    </subcellularLocation>
</comment>
<reference evidence="14" key="1">
    <citation type="submission" date="2018-06" db="EMBL/GenBank/DDBJ databases">
        <title>Genome assembly of Danube salmon.</title>
        <authorList>
            <person name="Macqueen D.J."/>
            <person name="Gundappa M.K."/>
        </authorList>
    </citation>
    <scope>NUCLEOTIDE SEQUENCE [LARGE SCALE GENOMIC DNA]</scope>
</reference>
<evidence type="ECO:0000256" key="11">
    <source>
        <dbReference type="ARBA" id="ARBA00023214"/>
    </source>
</evidence>
<organism evidence="13 14">
    <name type="scientific">Hucho hucho</name>
    <name type="common">huchen</name>
    <dbReference type="NCBI Taxonomy" id="62062"/>
    <lineage>
        <taxon>Eukaryota</taxon>
        <taxon>Metazoa</taxon>
        <taxon>Chordata</taxon>
        <taxon>Craniata</taxon>
        <taxon>Vertebrata</taxon>
        <taxon>Euteleostomi</taxon>
        <taxon>Actinopterygii</taxon>
        <taxon>Neopterygii</taxon>
        <taxon>Teleostei</taxon>
        <taxon>Protacanthopterygii</taxon>
        <taxon>Salmoniformes</taxon>
        <taxon>Salmonidae</taxon>
        <taxon>Salmoninae</taxon>
        <taxon>Hucho</taxon>
    </lineage>
</organism>
<dbReference type="Ensembl" id="ENSHHUT00000023983.1">
    <property type="protein sequence ID" value="ENSHHUP00000023114.1"/>
    <property type="gene ID" value="ENSHHUG00000014493.1"/>
</dbReference>
<dbReference type="STRING" id="62062.ENSHHUP00000023114"/>
<evidence type="ECO:0000256" key="6">
    <source>
        <dbReference type="ARBA" id="ARBA00022989"/>
    </source>
</evidence>
<evidence type="ECO:0000256" key="12">
    <source>
        <dbReference type="ARBA" id="ARBA00023303"/>
    </source>
</evidence>
<evidence type="ECO:0000256" key="1">
    <source>
        <dbReference type="ARBA" id="ARBA00004651"/>
    </source>
</evidence>
<dbReference type="GO" id="GO:0005886">
    <property type="term" value="C:plasma membrane"/>
    <property type="evidence" value="ECO:0007669"/>
    <property type="project" value="UniProtKB-SubCell"/>
</dbReference>
<keyword evidence="9" id="KW-0869">Chloride channel</keyword>
<keyword evidence="3" id="KW-0813">Transport</keyword>
<reference evidence="13" key="2">
    <citation type="submission" date="2025-08" db="UniProtKB">
        <authorList>
            <consortium name="Ensembl"/>
        </authorList>
    </citation>
    <scope>IDENTIFICATION</scope>
</reference>
<evidence type="ECO:0000256" key="2">
    <source>
        <dbReference type="ARBA" id="ARBA00009849"/>
    </source>
</evidence>
<keyword evidence="7" id="KW-0406">Ion transport</keyword>
<keyword evidence="11" id="KW-0868">Chloride</keyword>
<dbReference type="GO" id="GO:0005254">
    <property type="term" value="F:chloride channel activity"/>
    <property type="evidence" value="ECO:0007669"/>
    <property type="project" value="UniProtKB-KW"/>
</dbReference>
<dbReference type="Proteomes" id="UP000314982">
    <property type="component" value="Unassembled WGS sequence"/>
</dbReference>
<keyword evidence="12" id="KW-0407">Ion channel</keyword>
<evidence type="ECO:0000256" key="7">
    <source>
        <dbReference type="ARBA" id="ARBA00023065"/>
    </source>
</evidence>
<dbReference type="Pfam" id="PF04906">
    <property type="entry name" value="Tweety"/>
    <property type="match status" value="1"/>
</dbReference>